<dbReference type="SMART" id="SM00528">
    <property type="entry name" value="HNS"/>
    <property type="match status" value="1"/>
</dbReference>
<dbReference type="Gene3D" id="4.10.430.10">
    <property type="entry name" value="Histone-like protein H-NS, C-terminal domain"/>
    <property type="match status" value="1"/>
</dbReference>
<evidence type="ECO:0000313" key="2">
    <source>
        <dbReference type="EMBL" id="MFC5477787.1"/>
    </source>
</evidence>
<evidence type="ECO:0000313" key="3">
    <source>
        <dbReference type="Proteomes" id="UP001596101"/>
    </source>
</evidence>
<dbReference type="SUPFAM" id="SSF81273">
    <property type="entry name" value="H-NS histone-like proteins"/>
    <property type="match status" value="1"/>
</dbReference>
<proteinExistence type="predicted"/>
<keyword evidence="3" id="KW-1185">Reference proteome</keyword>
<dbReference type="Pfam" id="PF00816">
    <property type="entry name" value="Histone_HNS"/>
    <property type="match status" value="1"/>
</dbReference>
<dbReference type="EMBL" id="JBHSMR010000010">
    <property type="protein sequence ID" value="MFC5477787.1"/>
    <property type="molecule type" value="Genomic_DNA"/>
</dbReference>
<protein>
    <submittedName>
        <fullName evidence="2">H-NS family nucleoid-associated regulatory protein</fullName>
    </submittedName>
</protein>
<reference evidence="3" key="1">
    <citation type="journal article" date="2019" name="Int. J. Syst. Evol. Microbiol.">
        <title>The Global Catalogue of Microorganisms (GCM) 10K type strain sequencing project: providing services to taxonomists for standard genome sequencing and annotation.</title>
        <authorList>
            <consortium name="The Broad Institute Genomics Platform"/>
            <consortium name="The Broad Institute Genome Sequencing Center for Infectious Disease"/>
            <person name="Wu L."/>
            <person name="Ma J."/>
        </authorList>
    </citation>
    <scope>NUCLEOTIDE SEQUENCE [LARGE SCALE GENOMIC DNA]</scope>
    <source>
        <strain evidence="3">CCUG 43111</strain>
    </source>
</reference>
<name>A0ABW0MLA1_9BURK</name>
<dbReference type="Proteomes" id="UP001596101">
    <property type="component" value="Unassembled WGS sequence"/>
</dbReference>
<accession>A0ABW0MLA1</accession>
<organism evidence="2 3">
    <name type="scientific">Massilia suwonensis</name>
    <dbReference type="NCBI Taxonomy" id="648895"/>
    <lineage>
        <taxon>Bacteria</taxon>
        <taxon>Pseudomonadati</taxon>
        <taxon>Pseudomonadota</taxon>
        <taxon>Betaproteobacteria</taxon>
        <taxon>Burkholderiales</taxon>
        <taxon>Oxalobacteraceae</taxon>
        <taxon>Telluria group</taxon>
        <taxon>Massilia</taxon>
    </lineage>
</organism>
<sequence>MTNTRQINLNTYSLAELRLLNNKVADQISAAETKLLEEARRRIHEIAREAGIPIEQLMANPRKERRSTAIYVNPDDETQTWNGIGRKPAWIKVWLDGGIPLADLRAS</sequence>
<dbReference type="InterPro" id="IPR027444">
    <property type="entry name" value="H-NS_C_dom"/>
</dbReference>
<feature type="domain" description="DNA-binding protein H-NS-like C-terminal" evidence="1">
    <location>
        <begin position="61"/>
        <end position="106"/>
    </location>
</feature>
<dbReference type="InterPro" id="IPR037150">
    <property type="entry name" value="H-NS_C_dom_sf"/>
</dbReference>
<gene>
    <name evidence="2" type="ORF">ACFPQ5_06295</name>
</gene>
<comment type="caution">
    <text evidence="2">The sequence shown here is derived from an EMBL/GenBank/DDBJ whole genome shotgun (WGS) entry which is preliminary data.</text>
</comment>
<evidence type="ECO:0000259" key="1">
    <source>
        <dbReference type="SMART" id="SM00528"/>
    </source>
</evidence>
<dbReference type="RefSeq" id="WP_379752444.1">
    <property type="nucleotide sequence ID" value="NZ_JBHSMR010000010.1"/>
</dbReference>